<dbReference type="GeneID" id="20237981"/>
<dbReference type="CTD" id="20237981"/>
<keyword evidence="2" id="KW-1185">Reference proteome</keyword>
<proteinExistence type="predicted"/>
<protein>
    <submittedName>
        <fullName evidence="1">Uncharacterized protein</fullName>
    </submittedName>
</protein>
<organism evidence="1 2">
    <name type="scientific">Lottia gigantea</name>
    <name type="common">Giant owl limpet</name>
    <dbReference type="NCBI Taxonomy" id="225164"/>
    <lineage>
        <taxon>Eukaryota</taxon>
        <taxon>Metazoa</taxon>
        <taxon>Spiralia</taxon>
        <taxon>Lophotrochozoa</taxon>
        <taxon>Mollusca</taxon>
        <taxon>Gastropoda</taxon>
        <taxon>Patellogastropoda</taxon>
        <taxon>Lottioidea</taxon>
        <taxon>Lottiidae</taxon>
        <taxon>Lottia</taxon>
    </lineage>
</organism>
<dbReference type="RefSeq" id="XP_009051067.1">
    <property type="nucleotide sequence ID" value="XM_009052819.1"/>
</dbReference>
<evidence type="ECO:0000313" key="2">
    <source>
        <dbReference type="Proteomes" id="UP000030746"/>
    </source>
</evidence>
<evidence type="ECO:0000313" key="1">
    <source>
        <dbReference type="EMBL" id="ESO98372.1"/>
    </source>
</evidence>
<gene>
    <name evidence="1" type="ORF">LOTGIDRAFT_159177</name>
</gene>
<dbReference type="AlphaFoldDB" id="V4AMK3"/>
<name>V4AMK3_LOTGI</name>
<dbReference type="Proteomes" id="UP000030746">
    <property type="component" value="Unassembled WGS sequence"/>
</dbReference>
<feature type="non-terminal residue" evidence="1">
    <location>
        <position position="125"/>
    </location>
</feature>
<accession>V4AMK3</accession>
<dbReference type="KEGG" id="lgi:LOTGIDRAFT_159177"/>
<dbReference type="EMBL" id="KB201262">
    <property type="protein sequence ID" value="ESO98372.1"/>
    <property type="molecule type" value="Genomic_DNA"/>
</dbReference>
<dbReference type="HOGENOM" id="CLU_1998238_0_0_1"/>
<sequence>MSQEYQNITQIQVENVPELQHIQFAEGLPEGATVTFIDSSALDQQQIIDLPPGIEIYQTIQLQDGSEHVLQPLLTQLANSSIQVQTSASEGEVIPSVEIAPLTGVSEPVTTTASKVEEIRPPVGK</sequence>
<reference evidence="1 2" key="1">
    <citation type="journal article" date="2013" name="Nature">
        <title>Insights into bilaterian evolution from three spiralian genomes.</title>
        <authorList>
            <person name="Simakov O."/>
            <person name="Marletaz F."/>
            <person name="Cho S.J."/>
            <person name="Edsinger-Gonzales E."/>
            <person name="Havlak P."/>
            <person name="Hellsten U."/>
            <person name="Kuo D.H."/>
            <person name="Larsson T."/>
            <person name="Lv J."/>
            <person name="Arendt D."/>
            <person name="Savage R."/>
            <person name="Osoegawa K."/>
            <person name="de Jong P."/>
            <person name="Grimwood J."/>
            <person name="Chapman J.A."/>
            <person name="Shapiro H."/>
            <person name="Aerts A."/>
            <person name="Otillar R.P."/>
            <person name="Terry A.Y."/>
            <person name="Boore J.L."/>
            <person name="Grigoriev I.V."/>
            <person name="Lindberg D.R."/>
            <person name="Seaver E.C."/>
            <person name="Weisblat D.A."/>
            <person name="Putnam N.H."/>
            <person name="Rokhsar D.S."/>
        </authorList>
    </citation>
    <scope>NUCLEOTIDE SEQUENCE [LARGE SCALE GENOMIC DNA]</scope>
</reference>